<dbReference type="EMBL" id="JAZAVK010000006">
    <property type="protein sequence ID" value="KAK7432260.1"/>
    <property type="molecule type" value="Genomic_DNA"/>
</dbReference>
<evidence type="ECO:0000313" key="2">
    <source>
        <dbReference type="Proteomes" id="UP001498421"/>
    </source>
</evidence>
<comment type="caution">
    <text evidence="1">The sequence shown here is derived from an EMBL/GenBank/DDBJ whole genome shotgun (WGS) entry which is preliminary data.</text>
</comment>
<dbReference type="Proteomes" id="UP001498421">
    <property type="component" value="Unassembled WGS sequence"/>
</dbReference>
<organism evidence="1 2">
    <name type="scientific">Neonectria magnoliae</name>
    <dbReference type="NCBI Taxonomy" id="2732573"/>
    <lineage>
        <taxon>Eukaryota</taxon>
        <taxon>Fungi</taxon>
        <taxon>Dikarya</taxon>
        <taxon>Ascomycota</taxon>
        <taxon>Pezizomycotina</taxon>
        <taxon>Sordariomycetes</taxon>
        <taxon>Hypocreomycetidae</taxon>
        <taxon>Hypocreales</taxon>
        <taxon>Nectriaceae</taxon>
        <taxon>Neonectria</taxon>
    </lineage>
</organism>
<accession>A0ABR1IGS4</accession>
<protein>
    <submittedName>
        <fullName evidence="1">Uncharacterized protein</fullName>
    </submittedName>
</protein>
<proteinExistence type="predicted"/>
<name>A0ABR1IGS4_9HYPO</name>
<gene>
    <name evidence="1" type="ORF">QQZ08_001205</name>
</gene>
<reference evidence="1 2" key="1">
    <citation type="journal article" date="2025" name="Microbiol. Resour. Announc.">
        <title>Draft genome sequences for Neonectria magnoliae and Neonectria punicea, canker pathogens of Liriodendron tulipifera and Acer saccharum in West Virginia.</title>
        <authorList>
            <person name="Petronek H.M."/>
            <person name="Kasson M.T."/>
            <person name="Metheny A.M."/>
            <person name="Stauder C.M."/>
            <person name="Lovett B."/>
            <person name="Lynch S.C."/>
            <person name="Garnas J.R."/>
            <person name="Kasson L.R."/>
            <person name="Stajich J.E."/>
        </authorList>
    </citation>
    <scope>NUCLEOTIDE SEQUENCE [LARGE SCALE GENOMIC DNA]</scope>
    <source>
        <strain evidence="1 2">NRRL 64651</strain>
    </source>
</reference>
<sequence length="101" mass="11576">MSLDLYDLDGPEPTHEDFLKISHIGRVIAFRKTYINYPVTHSNLHTPGNAILKIEEAFRPTDIRLREHACLEGVEVAEDELVLSTCREWHIGQDSIIDFCV</sequence>
<keyword evidence="2" id="KW-1185">Reference proteome</keyword>
<evidence type="ECO:0000313" key="1">
    <source>
        <dbReference type="EMBL" id="KAK7432260.1"/>
    </source>
</evidence>